<sequence>MTKEEKEKFEKWKVKYQKKKEKEKFNFLKPIIITALIISIIGISFYYWNSEEYKFIFDKTKIVKAEIIETKMVHIGKGYYHQMLIFEYEYDNQKFKGEKTIGKRVGLKKIGDILQLKISIENPERNKVLRYYYN</sequence>
<feature type="transmembrane region" description="Helical" evidence="1">
    <location>
        <begin position="27"/>
        <end position="48"/>
    </location>
</feature>
<comment type="caution">
    <text evidence="2">The sequence shown here is derived from an EMBL/GenBank/DDBJ whole genome shotgun (WGS) entry which is preliminary data.</text>
</comment>
<dbReference type="EMBL" id="LSFM01000022">
    <property type="protein sequence ID" value="OBY64062.1"/>
    <property type="molecule type" value="Genomic_DNA"/>
</dbReference>
<keyword evidence="1" id="KW-1133">Transmembrane helix</keyword>
<dbReference type="Proteomes" id="UP000092584">
    <property type="component" value="Unassembled WGS sequence"/>
</dbReference>
<proteinExistence type="predicted"/>
<evidence type="ECO:0000313" key="2">
    <source>
        <dbReference type="EMBL" id="OBY64062.1"/>
    </source>
</evidence>
<evidence type="ECO:0000313" key="3">
    <source>
        <dbReference type="Proteomes" id="UP000092584"/>
    </source>
</evidence>
<dbReference type="KEGG" id="pob:LPB03_05910"/>
<organism evidence="2 3">
    <name type="scientific">Polaribacter vadi</name>
    <dbReference type="NCBI Taxonomy" id="1774273"/>
    <lineage>
        <taxon>Bacteria</taxon>
        <taxon>Pseudomonadati</taxon>
        <taxon>Bacteroidota</taxon>
        <taxon>Flavobacteriia</taxon>
        <taxon>Flavobacteriales</taxon>
        <taxon>Flavobacteriaceae</taxon>
    </lineage>
</organism>
<keyword evidence="1" id="KW-0812">Transmembrane</keyword>
<keyword evidence="1" id="KW-0472">Membrane</keyword>
<dbReference type="AlphaFoldDB" id="A0A1B8TWU6"/>
<reference evidence="3" key="1">
    <citation type="submission" date="2016-02" db="EMBL/GenBank/DDBJ databases">
        <authorList>
            <person name="Shin S.-K."/>
            <person name="Yi H."/>
            <person name="Kim E."/>
        </authorList>
    </citation>
    <scope>NUCLEOTIDE SEQUENCE [LARGE SCALE GENOMIC DNA]</scope>
    <source>
        <strain evidence="3">LPB0003</strain>
    </source>
</reference>
<keyword evidence="3" id="KW-1185">Reference proteome</keyword>
<dbReference type="RefSeq" id="WP_065318814.1">
    <property type="nucleotide sequence ID" value="NZ_CP017477.1"/>
</dbReference>
<accession>A0A1B8TWU6</accession>
<name>A0A1B8TWU6_9FLAO</name>
<gene>
    <name evidence="2" type="ORF">LPB3_06580</name>
</gene>
<dbReference type="STRING" id="1774273.LPB03_05910"/>
<protein>
    <submittedName>
        <fullName evidence="2">Uncharacterized protein</fullName>
    </submittedName>
</protein>
<evidence type="ECO:0000256" key="1">
    <source>
        <dbReference type="SAM" id="Phobius"/>
    </source>
</evidence>